<dbReference type="EMBL" id="CAJNOR010019514">
    <property type="protein sequence ID" value="CAF1689668.1"/>
    <property type="molecule type" value="Genomic_DNA"/>
</dbReference>
<reference evidence="1" key="1">
    <citation type="submission" date="2021-02" db="EMBL/GenBank/DDBJ databases">
        <authorList>
            <person name="Nowell W R."/>
        </authorList>
    </citation>
    <scope>NUCLEOTIDE SEQUENCE</scope>
</reference>
<protein>
    <submittedName>
        <fullName evidence="1">Uncharacterized protein</fullName>
    </submittedName>
</protein>
<name>A0A816HNQ3_ADIRI</name>
<proteinExistence type="predicted"/>
<comment type="caution">
    <text evidence="1">The sequence shown here is derived from an EMBL/GenBank/DDBJ whole genome shotgun (WGS) entry which is preliminary data.</text>
</comment>
<evidence type="ECO:0000313" key="2">
    <source>
        <dbReference type="Proteomes" id="UP000663828"/>
    </source>
</evidence>
<evidence type="ECO:0000313" key="1">
    <source>
        <dbReference type="EMBL" id="CAF1689668.1"/>
    </source>
</evidence>
<organism evidence="1 2">
    <name type="scientific">Adineta ricciae</name>
    <name type="common">Rotifer</name>
    <dbReference type="NCBI Taxonomy" id="249248"/>
    <lineage>
        <taxon>Eukaryota</taxon>
        <taxon>Metazoa</taxon>
        <taxon>Spiralia</taxon>
        <taxon>Gnathifera</taxon>
        <taxon>Rotifera</taxon>
        <taxon>Eurotatoria</taxon>
        <taxon>Bdelloidea</taxon>
        <taxon>Adinetida</taxon>
        <taxon>Adinetidae</taxon>
        <taxon>Adineta</taxon>
    </lineage>
</organism>
<dbReference type="Proteomes" id="UP000663828">
    <property type="component" value="Unassembled WGS sequence"/>
</dbReference>
<keyword evidence="2" id="KW-1185">Reference proteome</keyword>
<accession>A0A816HNQ3</accession>
<sequence>MLRFKAAASKKVKARRAQRHLHREIIDQLFQSMDISENEALSASLPLGVSAERLINYKIDQFDDTQLLNEEAIEIDNSDLLLDGSQITTKDAVRRLTSFMIDFSINKRAVIGLLRIIKGLLPTPNRLSTTWKGILKVRDVDTWPRTFKIPFQVVDNRLGV</sequence>
<dbReference type="AlphaFoldDB" id="A0A816HNQ3"/>
<feature type="non-terminal residue" evidence="1">
    <location>
        <position position="1"/>
    </location>
</feature>
<gene>
    <name evidence="1" type="ORF">XAT740_LOCUS63403</name>
</gene>